<feature type="domain" description="C2H2-type" evidence="11">
    <location>
        <begin position="272"/>
        <end position="299"/>
    </location>
</feature>
<evidence type="ECO:0000259" key="11">
    <source>
        <dbReference type="PROSITE" id="PS50157"/>
    </source>
</evidence>
<evidence type="ECO:0000259" key="12">
    <source>
        <dbReference type="PROSITE" id="PS51915"/>
    </source>
</evidence>
<evidence type="ECO:0000256" key="9">
    <source>
        <dbReference type="PROSITE-ProRule" id="PRU00042"/>
    </source>
</evidence>
<keyword evidence="7" id="KW-0238">DNA-binding</keyword>
<dbReference type="FunFam" id="3.30.160.60:FF:002343">
    <property type="entry name" value="Zinc finger protein 33A"/>
    <property type="match status" value="1"/>
</dbReference>
<evidence type="ECO:0000313" key="13">
    <source>
        <dbReference type="EMBL" id="CAD7083149.1"/>
    </source>
</evidence>
<name>A0A7R8UM42_HERIL</name>
<dbReference type="Gene3D" id="3.30.160.60">
    <property type="entry name" value="Classic Zinc Finger"/>
    <property type="match status" value="7"/>
</dbReference>
<dbReference type="Pfam" id="PF07776">
    <property type="entry name" value="zf-AD"/>
    <property type="match status" value="1"/>
</dbReference>
<dbReference type="GO" id="GO:0005634">
    <property type="term" value="C:nucleus"/>
    <property type="evidence" value="ECO:0007669"/>
    <property type="project" value="UniProtKB-SubCell"/>
</dbReference>
<evidence type="ECO:0000256" key="5">
    <source>
        <dbReference type="ARBA" id="ARBA00022771"/>
    </source>
</evidence>
<dbReference type="FunFam" id="3.30.160.60:FF:000624">
    <property type="entry name" value="zinc finger protein 697"/>
    <property type="match status" value="1"/>
</dbReference>
<keyword evidence="8" id="KW-0539">Nucleus</keyword>
<feature type="binding site" evidence="10">
    <location>
        <position position="8"/>
    </location>
    <ligand>
        <name>Zn(2+)</name>
        <dbReference type="ChEBI" id="CHEBI:29105"/>
    </ligand>
</feature>
<dbReference type="Pfam" id="PF13894">
    <property type="entry name" value="zf-C2H2_4"/>
    <property type="match status" value="1"/>
</dbReference>
<dbReference type="OrthoDB" id="9411774at2759"/>
<dbReference type="FunFam" id="3.30.160.60:FF:000072">
    <property type="entry name" value="zinc finger protein 143 isoform X1"/>
    <property type="match status" value="1"/>
</dbReference>
<dbReference type="SMART" id="SM00868">
    <property type="entry name" value="zf-AD"/>
    <property type="match status" value="1"/>
</dbReference>
<comment type="similarity">
    <text evidence="2">Belongs to the krueppel C2H2-type zinc-finger protein family.</text>
</comment>
<evidence type="ECO:0000256" key="4">
    <source>
        <dbReference type="ARBA" id="ARBA00022737"/>
    </source>
</evidence>
<feature type="domain" description="C2H2-type" evidence="11">
    <location>
        <begin position="300"/>
        <end position="327"/>
    </location>
</feature>
<feature type="domain" description="C2H2-type" evidence="11">
    <location>
        <begin position="160"/>
        <end position="187"/>
    </location>
</feature>
<dbReference type="GO" id="GO:0008270">
    <property type="term" value="F:zinc ion binding"/>
    <property type="evidence" value="ECO:0007669"/>
    <property type="project" value="UniProtKB-UniRule"/>
</dbReference>
<dbReference type="Pfam" id="PF00096">
    <property type="entry name" value="zf-C2H2"/>
    <property type="match status" value="5"/>
</dbReference>
<evidence type="ECO:0000256" key="1">
    <source>
        <dbReference type="ARBA" id="ARBA00004123"/>
    </source>
</evidence>
<dbReference type="GO" id="GO:0003700">
    <property type="term" value="F:DNA-binding transcription factor activity"/>
    <property type="evidence" value="ECO:0007669"/>
    <property type="project" value="TreeGrafter"/>
</dbReference>
<feature type="domain" description="C2H2-type" evidence="11">
    <location>
        <begin position="244"/>
        <end position="271"/>
    </location>
</feature>
<feature type="domain" description="C2H2-type" evidence="11">
    <location>
        <begin position="188"/>
        <end position="215"/>
    </location>
</feature>
<dbReference type="InterPro" id="IPR036236">
    <property type="entry name" value="Znf_C2H2_sf"/>
</dbReference>
<dbReference type="InterPro" id="IPR012934">
    <property type="entry name" value="Znf_AD"/>
</dbReference>
<evidence type="ECO:0000256" key="6">
    <source>
        <dbReference type="ARBA" id="ARBA00022833"/>
    </source>
</evidence>
<keyword evidence="14" id="KW-1185">Reference proteome</keyword>
<feature type="binding site" evidence="10">
    <location>
        <position position="49"/>
    </location>
    <ligand>
        <name>Zn(2+)</name>
        <dbReference type="ChEBI" id="CHEBI:29105"/>
    </ligand>
</feature>
<dbReference type="FunFam" id="3.30.160.60:FF:000303">
    <property type="entry name" value="Zinc finger protein 41"/>
    <property type="match status" value="1"/>
</dbReference>
<comment type="subcellular location">
    <subcellularLocation>
        <location evidence="1">Nucleus</location>
    </subcellularLocation>
</comment>
<sequence length="361" mass="41838">MREFCRICFEAASLFSIFNESDDERICDKIQLIANVQINQEDNLPQYICLQCLGKVEGFVEFRRKIEESDEQLRNGFSHAEGTEECVFELEIVPDNDDSIAEQDTEYLAMNGDDQDAATDFEEANDPAMNSQIQSVTIDGSQPANFESSRLISRTSINFFQCDICDKLFTTKLRLKSHIRQHQDEKRFHCEICSKSFTAAYNLRVHQRLHTGEKPHKCNFCDKEFSQSAGLIAHERLHTGESPFECQVCSKKFKTSSHLKYHMVKHTGEKNYICITCGKGFAGKSDLIQHGRTHTGERPYGCTVCSKNFLRMYHLQRHMLTHFNEKNFKCEICDSCFTQKYDLKRHMRTHKNKETELVDSL</sequence>
<dbReference type="SMART" id="SM00355">
    <property type="entry name" value="ZnF_C2H2"/>
    <property type="match status" value="7"/>
</dbReference>
<dbReference type="FunFam" id="3.30.160.60:FF:000446">
    <property type="entry name" value="Zinc finger protein"/>
    <property type="match status" value="1"/>
</dbReference>
<feature type="domain" description="ZAD" evidence="12">
    <location>
        <begin position="3"/>
        <end position="76"/>
    </location>
</feature>
<dbReference type="GO" id="GO:0000978">
    <property type="term" value="F:RNA polymerase II cis-regulatory region sequence-specific DNA binding"/>
    <property type="evidence" value="ECO:0007669"/>
    <property type="project" value="TreeGrafter"/>
</dbReference>
<feature type="binding site" evidence="10">
    <location>
        <position position="52"/>
    </location>
    <ligand>
        <name>Zn(2+)</name>
        <dbReference type="ChEBI" id="CHEBI:29105"/>
    </ligand>
</feature>
<reference evidence="13 14" key="1">
    <citation type="submission" date="2020-11" db="EMBL/GenBank/DDBJ databases">
        <authorList>
            <person name="Wallbank WR R."/>
            <person name="Pardo Diaz C."/>
            <person name="Kozak K."/>
            <person name="Martin S."/>
            <person name="Jiggins C."/>
            <person name="Moest M."/>
            <person name="Warren A I."/>
            <person name="Generalovic N T."/>
            <person name="Byers J.R.P. K."/>
            <person name="Montejo-Kovacevich G."/>
            <person name="Yen C E."/>
        </authorList>
    </citation>
    <scope>NUCLEOTIDE SEQUENCE [LARGE SCALE GENOMIC DNA]</scope>
</reference>
<dbReference type="PANTHER" id="PTHR24390:SF159">
    <property type="entry name" value="GROWTH FACTOR INDEPENDENT 1 TRANSCRIPTIONAL REPRESSOR"/>
    <property type="match status" value="1"/>
</dbReference>
<keyword evidence="6 10" id="KW-0862">Zinc</keyword>
<dbReference type="EMBL" id="LR899010">
    <property type="protein sequence ID" value="CAD7083149.1"/>
    <property type="molecule type" value="Genomic_DNA"/>
</dbReference>
<feature type="domain" description="C2H2-type" evidence="11">
    <location>
        <begin position="216"/>
        <end position="243"/>
    </location>
</feature>
<dbReference type="AlphaFoldDB" id="A0A7R8UM42"/>
<evidence type="ECO:0000256" key="8">
    <source>
        <dbReference type="ARBA" id="ARBA00023242"/>
    </source>
</evidence>
<dbReference type="PROSITE" id="PS50157">
    <property type="entry name" value="ZINC_FINGER_C2H2_2"/>
    <property type="match status" value="7"/>
</dbReference>
<gene>
    <name evidence="13" type="ORF">HERILL_LOCUS6126</name>
</gene>
<dbReference type="GO" id="GO:0006357">
    <property type="term" value="P:regulation of transcription by RNA polymerase II"/>
    <property type="evidence" value="ECO:0007669"/>
    <property type="project" value="TreeGrafter"/>
</dbReference>
<protein>
    <submittedName>
        <fullName evidence="13">Uncharacterized protein</fullName>
    </submittedName>
</protein>
<dbReference type="Proteomes" id="UP000594454">
    <property type="component" value="Chromosome 2"/>
</dbReference>
<dbReference type="FunFam" id="3.30.160.60:FF:001498">
    <property type="entry name" value="Zinc finger protein 404"/>
    <property type="match status" value="1"/>
</dbReference>
<evidence type="ECO:0000313" key="14">
    <source>
        <dbReference type="Proteomes" id="UP000594454"/>
    </source>
</evidence>
<dbReference type="SUPFAM" id="SSF57716">
    <property type="entry name" value="Glucocorticoid receptor-like (DNA-binding domain)"/>
    <property type="match status" value="1"/>
</dbReference>
<accession>A0A7R8UM42</accession>
<dbReference type="InterPro" id="IPR013087">
    <property type="entry name" value="Znf_C2H2_type"/>
</dbReference>
<evidence type="ECO:0000256" key="3">
    <source>
        <dbReference type="ARBA" id="ARBA00022723"/>
    </source>
</evidence>
<evidence type="ECO:0000256" key="10">
    <source>
        <dbReference type="PROSITE-ProRule" id="PRU01263"/>
    </source>
</evidence>
<proteinExistence type="inferred from homology"/>
<feature type="binding site" evidence="10">
    <location>
        <position position="5"/>
    </location>
    <ligand>
        <name>Zn(2+)</name>
        <dbReference type="ChEBI" id="CHEBI:29105"/>
    </ligand>
</feature>
<evidence type="ECO:0000256" key="7">
    <source>
        <dbReference type="ARBA" id="ARBA00023125"/>
    </source>
</evidence>
<organism evidence="13 14">
    <name type="scientific">Hermetia illucens</name>
    <name type="common">Black soldier fly</name>
    <dbReference type="NCBI Taxonomy" id="343691"/>
    <lineage>
        <taxon>Eukaryota</taxon>
        <taxon>Metazoa</taxon>
        <taxon>Ecdysozoa</taxon>
        <taxon>Arthropoda</taxon>
        <taxon>Hexapoda</taxon>
        <taxon>Insecta</taxon>
        <taxon>Pterygota</taxon>
        <taxon>Neoptera</taxon>
        <taxon>Endopterygota</taxon>
        <taxon>Diptera</taxon>
        <taxon>Brachycera</taxon>
        <taxon>Stratiomyomorpha</taxon>
        <taxon>Stratiomyidae</taxon>
        <taxon>Hermetiinae</taxon>
        <taxon>Hermetia</taxon>
    </lineage>
</organism>
<keyword evidence="3 10" id="KW-0479">Metal-binding</keyword>
<dbReference type="PROSITE" id="PS51915">
    <property type="entry name" value="ZAD"/>
    <property type="match status" value="1"/>
</dbReference>
<keyword evidence="4" id="KW-0677">Repeat</keyword>
<dbReference type="Gene3D" id="3.40.1800.20">
    <property type="match status" value="1"/>
</dbReference>
<dbReference type="PROSITE" id="PS00028">
    <property type="entry name" value="ZINC_FINGER_C2H2_1"/>
    <property type="match status" value="7"/>
</dbReference>
<keyword evidence="5 9" id="KW-0863">Zinc-finger</keyword>
<dbReference type="SUPFAM" id="SSF57667">
    <property type="entry name" value="beta-beta-alpha zinc fingers"/>
    <property type="match status" value="4"/>
</dbReference>
<evidence type="ECO:0000256" key="2">
    <source>
        <dbReference type="ARBA" id="ARBA00006991"/>
    </source>
</evidence>
<dbReference type="OMA" id="DERICDK"/>
<dbReference type="InParanoid" id="A0A7R8UM42"/>
<dbReference type="PANTHER" id="PTHR24390">
    <property type="entry name" value="ZINC FINGER PROTEIN"/>
    <property type="match status" value="1"/>
</dbReference>
<feature type="domain" description="C2H2-type" evidence="11">
    <location>
        <begin position="328"/>
        <end position="355"/>
    </location>
</feature>